<feature type="compositionally biased region" description="Basic and acidic residues" evidence="1">
    <location>
        <begin position="294"/>
        <end position="313"/>
    </location>
</feature>
<dbReference type="InParanoid" id="A0A0G4FZG5"/>
<dbReference type="Proteomes" id="UP000041254">
    <property type="component" value="Unassembled WGS sequence"/>
</dbReference>
<dbReference type="AlphaFoldDB" id="A0A0G4FZG5"/>
<gene>
    <name evidence="2" type="ORF">Vbra_16488</name>
</gene>
<name>A0A0G4FZG5_VITBC</name>
<feature type="region of interest" description="Disordered" evidence="1">
    <location>
        <begin position="274"/>
        <end position="376"/>
    </location>
</feature>
<reference evidence="2 3" key="1">
    <citation type="submission" date="2014-11" db="EMBL/GenBank/DDBJ databases">
        <authorList>
            <person name="Zhu J."/>
            <person name="Qi W."/>
            <person name="Song R."/>
        </authorList>
    </citation>
    <scope>NUCLEOTIDE SEQUENCE [LARGE SCALE GENOMIC DNA]</scope>
</reference>
<protein>
    <submittedName>
        <fullName evidence="2">Uncharacterized protein</fullName>
    </submittedName>
</protein>
<evidence type="ECO:0000313" key="2">
    <source>
        <dbReference type="EMBL" id="CEM20656.1"/>
    </source>
</evidence>
<proteinExistence type="predicted"/>
<sequence length="547" mass="59519">MTSTDLSSAATGLPQVPPQHAVFHCPFPPIAPPRAYDHPYAPHAFHLQPDPPPHGGCIAGHMMKPVTVQRGAYPYGPCVQRGGIVSGRQPSDDGTPPESNQDGQPMLELGAAQLAYKRTISVPTDGGGDDDGMLPPAPRGMGGLAASASAPAGGAVVPWMGYAVLHSRGRGAWRGITTLKVVPESEAVVRGKYVMLKEGVHHHEGDKDFRLAFWRGEELRMKLYSVKTLGFSTAQESSYRFFDNLPHSRRFLEPLKGVSLPEWARNLGIRRAIPGGYIDGMAGEDGQDGMYDESAPHEQRQPVDDDTRKREDTNEVSDELPLPQRHSHRRRPPVPPRGKRLNKRPASRSPHRGFGGRFVARKTTDDTLPSPVSPPNGPVPPLLFALGFPQPKRPILVDLAEVGGDGSDDQYQPAVVGEVLSLAWAKAQCFDALFKAAGSEPSWQRVNASDVETAVEHIASRRQASELRDVMAALEVDCLPLPEEFAQLERMLGRREGVIRGGGIVQGLEDVPRPVCEGQGDMLDGERRMTQLKTVLEGVRRGSDEMD</sequence>
<organism evidence="2 3">
    <name type="scientific">Vitrella brassicaformis (strain CCMP3155)</name>
    <dbReference type="NCBI Taxonomy" id="1169540"/>
    <lineage>
        <taxon>Eukaryota</taxon>
        <taxon>Sar</taxon>
        <taxon>Alveolata</taxon>
        <taxon>Colpodellida</taxon>
        <taxon>Vitrellaceae</taxon>
        <taxon>Vitrella</taxon>
    </lineage>
</organism>
<keyword evidence="3" id="KW-1185">Reference proteome</keyword>
<feature type="compositionally biased region" description="Basic residues" evidence="1">
    <location>
        <begin position="325"/>
        <end position="351"/>
    </location>
</feature>
<dbReference type="VEuPathDB" id="CryptoDB:Vbra_16488"/>
<feature type="region of interest" description="Disordered" evidence="1">
    <location>
        <begin position="83"/>
        <end position="104"/>
    </location>
</feature>
<evidence type="ECO:0000313" key="3">
    <source>
        <dbReference type="Proteomes" id="UP000041254"/>
    </source>
</evidence>
<evidence type="ECO:0000256" key="1">
    <source>
        <dbReference type="SAM" id="MobiDB-lite"/>
    </source>
</evidence>
<dbReference type="EMBL" id="CDMY01000531">
    <property type="protein sequence ID" value="CEM20656.1"/>
    <property type="molecule type" value="Genomic_DNA"/>
</dbReference>
<accession>A0A0G4FZG5</accession>